<organism evidence="3 4">
    <name type="scientific">Microvirga alba</name>
    <dbReference type="NCBI Taxonomy" id="2791025"/>
    <lineage>
        <taxon>Bacteria</taxon>
        <taxon>Pseudomonadati</taxon>
        <taxon>Pseudomonadota</taxon>
        <taxon>Alphaproteobacteria</taxon>
        <taxon>Hyphomicrobiales</taxon>
        <taxon>Methylobacteriaceae</taxon>
        <taxon>Microvirga</taxon>
    </lineage>
</organism>
<feature type="domain" description="CHAD" evidence="2">
    <location>
        <begin position="235"/>
        <end position="517"/>
    </location>
</feature>
<evidence type="ECO:0000313" key="3">
    <source>
        <dbReference type="EMBL" id="MBF9234503.1"/>
    </source>
</evidence>
<dbReference type="EMBL" id="JADQDO010000006">
    <property type="protein sequence ID" value="MBF9234503.1"/>
    <property type="molecule type" value="Genomic_DNA"/>
</dbReference>
<gene>
    <name evidence="3" type="ORF">I2H38_14085</name>
</gene>
<dbReference type="PROSITE" id="PS51707">
    <property type="entry name" value="CYTH"/>
    <property type="match status" value="1"/>
</dbReference>
<dbReference type="Proteomes" id="UP000599312">
    <property type="component" value="Unassembled WGS sequence"/>
</dbReference>
<dbReference type="PANTHER" id="PTHR39569">
    <property type="entry name" value="INORGANIC TRIPHOSPHATASE"/>
    <property type="match status" value="1"/>
</dbReference>
<dbReference type="PROSITE" id="PS51708">
    <property type="entry name" value="CHAD"/>
    <property type="match status" value="1"/>
</dbReference>
<dbReference type="PANTHER" id="PTHR39569:SF1">
    <property type="entry name" value="INORGANIC TRIPHOSPHATASE"/>
    <property type="match status" value="1"/>
</dbReference>
<dbReference type="GO" id="GO:0050355">
    <property type="term" value="F:inorganic triphosphate phosphatase activity"/>
    <property type="evidence" value="ECO:0007669"/>
    <property type="project" value="InterPro"/>
</dbReference>
<reference evidence="3" key="1">
    <citation type="submission" date="2020-11" db="EMBL/GenBank/DDBJ databases">
        <authorList>
            <person name="Kim M.K."/>
        </authorList>
    </citation>
    <scope>NUCLEOTIDE SEQUENCE</scope>
    <source>
        <strain evidence="3">BT350</strain>
    </source>
</reference>
<dbReference type="Pfam" id="PF01928">
    <property type="entry name" value="CYTH"/>
    <property type="match status" value="1"/>
</dbReference>
<dbReference type="SMART" id="SM00880">
    <property type="entry name" value="CHAD"/>
    <property type="match status" value="1"/>
</dbReference>
<dbReference type="GO" id="GO:0046872">
    <property type="term" value="F:metal ion binding"/>
    <property type="evidence" value="ECO:0007669"/>
    <property type="project" value="TreeGrafter"/>
</dbReference>
<dbReference type="Pfam" id="PF05235">
    <property type="entry name" value="CHAD"/>
    <property type="match status" value="1"/>
</dbReference>
<feature type="domain" description="CYTH" evidence="1">
    <location>
        <begin position="19"/>
        <end position="220"/>
    </location>
</feature>
<dbReference type="AlphaFoldDB" id="A0A931FRF7"/>
<dbReference type="InterPro" id="IPR007899">
    <property type="entry name" value="CHAD_dom"/>
</dbReference>
<dbReference type="CDD" id="cd07756">
    <property type="entry name" value="CYTH-like_Pase_CHAD"/>
    <property type="match status" value="1"/>
</dbReference>
<comment type="caution">
    <text evidence="3">The sequence shown here is derived from an EMBL/GenBank/DDBJ whole genome shotgun (WGS) entry which is preliminary data.</text>
</comment>
<evidence type="ECO:0000313" key="4">
    <source>
        <dbReference type="Proteomes" id="UP000599312"/>
    </source>
</evidence>
<dbReference type="InterPro" id="IPR023577">
    <property type="entry name" value="CYTH_domain"/>
</dbReference>
<dbReference type="RefSeq" id="WP_196272483.1">
    <property type="nucleotide sequence ID" value="NZ_JADQDO010000006.1"/>
</dbReference>
<accession>A0A931FRF7</accession>
<keyword evidence="4" id="KW-1185">Reference proteome</keyword>
<sequence>MGAARLKKKKPATRLAGKSREVELKLELDSDGMSLLLGHPVFAQARPLAERGGSLHAVYYDTDEFALRRAGLSVRVRRQNGHYTQTIKAERKHRSLALDRSEWECAVDGELDVAAAADTPLAPFVSGTSASEKVHPVFTVDTDRKAYEVERNGTTMELALDRVKVVAGHRSVRFCEVELELKKGDASALFAVARDLSEAAPLRLTPVTKSERGYALLDGIAAKPVSADEIDLPPKTSCAESFQIIARSCLSQVVRNEALLRRHQDPEILHQMRVGLRRLNAANSLFKSMLSSRESRAVKADLRWAGKQLGAVRDLDVFLGELRKSTLSAPNDVWLEEAERRRSEAYEVLLKTLEKPRFTAAILHTAAWIESGKWLTRKKCAIRVARRLTVEELAGLELSRHWKRIRKSAKRIAELDFDERHRLRMRIKKLRYGAEFFASSFADGPAKKRRRSLLAILRRLQDLLGDMNDIVVGEALVLTRGQQKPARAERRLKKLHSDAEAACGKLLEAEPFWLSRE</sequence>
<evidence type="ECO:0000259" key="1">
    <source>
        <dbReference type="PROSITE" id="PS51707"/>
    </source>
</evidence>
<dbReference type="SMART" id="SM01118">
    <property type="entry name" value="CYTH"/>
    <property type="match status" value="1"/>
</dbReference>
<dbReference type="InterPro" id="IPR033469">
    <property type="entry name" value="CYTH-like_dom_sf"/>
</dbReference>
<dbReference type="InterPro" id="IPR039013">
    <property type="entry name" value="YgiF"/>
</dbReference>
<name>A0A931FRF7_9HYPH</name>
<dbReference type="Gene3D" id="1.40.20.10">
    <property type="entry name" value="CHAD domain"/>
    <property type="match status" value="1"/>
</dbReference>
<proteinExistence type="predicted"/>
<dbReference type="SUPFAM" id="SSF55154">
    <property type="entry name" value="CYTH-like phosphatases"/>
    <property type="match status" value="1"/>
</dbReference>
<dbReference type="Gene3D" id="2.40.320.10">
    <property type="entry name" value="Hypothetical Protein Pfu-838710-001"/>
    <property type="match status" value="1"/>
</dbReference>
<evidence type="ECO:0000259" key="2">
    <source>
        <dbReference type="PROSITE" id="PS51708"/>
    </source>
</evidence>
<protein>
    <submittedName>
        <fullName evidence="3">CHAD domain-containing protein</fullName>
    </submittedName>
</protein>
<dbReference type="InterPro" id="IPR038186">
    <property type="entry name" value="CHAD_dom_sf"/>
</dbReference>